<dbReference type="PANTHER" id="PTHR37984">
    <property type="entry name" value="PROTEIN CBG26694"/>
    <property type="match status" value="1"/>
</dbReference>
<dbReference type="InterPro" id="IPR043502">
    <property type="entry name" value="DNA/RNA_pol_sf"/>
</dbReference>
<sequence>MAPTVALHSKDMTLGAVSREVINTAKDAITDAALAIYDQPGARAAQDALRSALLALPTIKPDEDIPVDETDKTRIESPEFSTSLHGHLTGELRSMLNDELIEEPLWLTPVCSWLSRAFLDGLATSYRGAAKLNLTNVPARSAIKGELSVALTETRSAINPTAAIGASVGVGNTQVTQSALHNQSNMDLSGSPTPGSVLGQVSTPTPSKWNQTVKDVHLLAGREPAKDFKFAGNAPHGRYVEWRSTMLDIVSSHPSPHVRGAAILHFAVGHCDTILQALDDEFLTVAEKCALQNRWVSTQQSPNQSPYDYIKEFEHVLHLREMTYPGEGKVSTIDKIALLQRGFTCPKCKLALAMTNPSGILDYEKFKATFKSFYSNAEQQGLFTTTTAITTTQATYPPTTATTTNSGGKPRQSAKSLVLDTDLCYAKVHTAISGTLGIPQNGCLRCSGVGHFARDCTAPVESIHRRTERCGACGDIKASNSQHHCRISPKRVICSRCRRKGHVAGVCRAPAPNTNTGSIQQSAVAASSASSQEPDPLSKFISKFPTASARSAIITAKAAAAFEDQTNVRGGTQPHVRLKLGGDYERVCHAESLVDSGANVSLMSRGLLGYLLESKVLDPSDVTTLNNDIAVGVADGNSLRGTHVAKVAFASGKCTGHLKFLVCDGADPDILIGTNMFPTLGLALSSRSGADVSSIESINQPSATRLAAHRVAVDTLPICPLAEVVEDDRSPGSQRVRCRCEPLECAPVYPYREKLRRKSDVDQRIEHHRLLTMEREGKVNRTGSGDANPRRYPDPAVDSRYRITLDCRVINRLVLTHDSNGRFLFVPGASVVSESASKAAYRQSEPSALSKIGSIPYAYSVYAKVDVTDAYSSILLPPRLSALFGLVTRDPSGNSTWWKMRVLPQGWIWSSVLFNSSIQIPIDRINDRLEKECIKAIVRHNKDDVIVAALDTNSCHAAVSVAREELETLHFLVNEAKSIPPSSSVNFCGLRLTNGCCSMEPTRFEFTDTTASMAWSEFKKPTLKPADRGDPRPARLAWLRKWFGVFNYFRGFLGPEAMSALFVIQKAQSIFQKENGEAPDDLYDRLKESFYTLVAFYLSGLPGLLATSLGDRLLGTVLLTDSNTASWSAVVLIAVTLDDPNSKLAHSASLPVDFPTTDVLFDTPQPQPFALLPAKLTGGCWDATQQRMSSTWRERVAAIEAVVDCVHELQGPTTLLIDNINGCRSWNNIADTFSGAILTKWEVYTRYVTKTVWIPRTGESSTTGPSSPARRNLLDIVLDPRAITDIGDLCRNTVDDAASLQGEMKEDEGAKAKMVEVGSTTTKATGEGGSSDTNVESVEEDDDEEAKIRRIADMMINGNCKEMVKALQAAESWITSSYTQNGHGLYVTGDSKVVLPESIVEEVILFHHATIGHAGSEAIIHMVGLSFYHPRLRPITLSILRRCSCAHCTSRRTTKSAGGKMTPARHVLDCVYLDLVGPLEPSNHPIYKKACRFILSALDSSSGFLWLWALPSSTTSTVTAVLERDLVDRYGSPLSYYTDNGPQFTSRCFRLWACRTGSLVRYAPRYSPWRNSRLERQQAEVKRCLRALTGNAPTNWSAFLSKAEKRCNRRVVDLSHGSATPFFLFFGWDDVGPLARELQPQGEQLSDDIIKEAIRVHEARRRAVDSLLHFHDSNPPDAVGSRRGCQFRPGDLVMKYFPAGTPLQPKWIGPYSIQAVLGRGTVILGDGSTEDTHNLRRYYGSSRVVEDDVFRIDESTVPTLTTNQLMESAGIQLPTGQLQGQPLSIAHAVGDLTTVEVIGCQSLDESVVMFNPSTSIATVIKLEGNI</sequence>
<protein>
    <submittedName>
        <fullName evidence="6">Gag/pol/env polyprotein, putative</fullName>
    </submittedName>
</protein>
<dbReference type="Gene3D" id="3.30.420.10">
    <property type="entry name" value="Ribonuclease H-like superfamily/Ribonuclease H"/>
    <property type="match status" value="1"/>
</dbReference>
<keyword evidence="1" id="KW-0863">Zinc-finger</keyword>
<feature type="domain" description="Integrase catalytic" evidence="5">
    <location>
        <begin position="1459"/>
        <end position="1629"/>
    </location>
</feature>
<evidence type="ECO:0000313" key="7">
    <source>
        <dbReference type="Proteomes" id="UP000007800"/>
    </source>
</evidence>
<dbReference type="SUPFAM" id="SSF53098">
    <property type="entry name" value="Ribonuclease H-like"/>
    <property type="match status" value="1"/>
</dbReference>
<gene>
    <name evidence="6" type="ORF">Pmar_PMAR001395</name>
</gene>
<dbReference type="SMART" id="SM00343">
    <property type="entry name" value="ZnF_C2HC"/>
    <property type="match status" value="2"/>
</dbReference>
<feature type="compositionally biased region" description="Polar residues" evidence="2">
    <location>
        <begin position="1321"/>
        <end position="1336"/>
    </location>
</feature>
<dbReference type="Gene3D" id="3.10.10.10">
    <property type="entry name" value="HIV Type 1 Reverse Transcriptase, subunit A, domain 1"/>
    <property type="match status" value="1"/>
</dbReference>
<dbReference type="GO" id="GO:0003676">
    <property type="term" value="F:nucleic acid binding"/>
    <property type="evidence" value="ECO:0007669"/>
    <property type="project" value="InterPro"/>
</dbReference>
<dbReference type="OrthoDB" id="413122at2759"/>
<dbReference type="PROSITE" id="PS50158">
    <property type="entry name" value="ZF_CCHC"/>
    <property type="match status" value="1"/>
</dbReference>
<dbReference type="RefSeq" id="XP_002783549.1">
    <property type="nucleotide sequence ID" value="XM_002783503.1"/>
</dbReference>
<feature type="domain" description="CCHC-type" evidence="3">
    <location>
        <begin position="443"/>
        <end position="456"/>
    </location>
</feature>
<dbReference type="InterPro" id="IPR012337">
    <property type="entry name" value="RNaseH-like_sf"/>
</dbReference>
<proteinExistence type="predicted"/>
<evidence type="ECO:0000256" key="1">
    <source>
        <dbReference type="PROSITE-ProRule" id="PRU00047"/>
    </source>
</evidence>
<dbReference type="Proteomes" id="UP000007800">
    <property type="component" value="Unassembled WGS sequence"/>
</dbReference>
<reference evidence="6 7" key="1">
    <citation type="submission" date="2008-07" db="EMBL/GenBank/DDBJ databases">
        <authorList>
            <person name="El-Sayed N."/>
            <person name="Caler E."/>
            <person name="Inman J."/>
            <person name="Amedeo P."/>
            <person name="Hass B."/>
            <person name="Wortman J."/>
        </authorList>
    </citation>
    <scope>NUCLEOTIDE SEQUENCE [LARGE SCALE GENOMIC DNA]</scope>
    <source>
        <strain evidence="7">ATCC 50983 / TXsc</strain>
    </source>
</reference>
<dbReference type="InParanoid" id="C5KJL1"/>
<dbReference type="Pfam" id="PF00665">
    <property type="entry name" value="rve"/>
    <property type="match status" value="1"/>
</dbReference>
<feature type="region of interest" description="Disordered" evidence="2">
    <location>
        <begin position="187"/>
        <end position="206"/>
    </location>
</feature>
<dbReference type="GO" id="GO:0015074">
    <property type="term" value="P:DNA integration"/>
    <property type="evidence" value="ECO:0007669"/>
    <property type="project" value="InterPro"/>
</dbReference>
<dbReference type="InterPro" id="IPR043128">
    <property type="entry name" value="Rev_trsase/Diguanyl_cyclase"/>
</dbReference>
<dbReference type="Gene3D" id="3.30.70.270">
    <property type="match status" value="1"/>
</dbReference>
<dbReference type="CDD" id="cd00303">
    <property type="entry name" value="retropepsin_like"/>
    <property type="match status" value="1"/>
</dbReference>
<accession>C5KJL1</accession>
<keyword evidence="1" id="KW-0862">Zinc</keyword>
<dbReference type="SUPFAM" id="SSF56672">
    <property type="entry name" value="DNA/RNA polymerases"/>
    <property type="match status" value="1"/>
</dbReference>
<evidence type="ECO:0000256" key="2">
    <source>
        <dbReference type="SAM" id="MobiDB-lite"/>
    </source>
</evidence>
<evidence type="ECO:0000259" key="4">
    <source>
        <dbReference type="PROSITE" id="PS50878"/>
    </source>
</evidence>
<dbReference type="GeneID" id="9046074"/>
<dbReference type="InterPro" id="IPR050951">
    <property type="entry name" value="Retrovirus_Pol_polyprotein"/>
</dbReference>
<evidence type="ECO:0000313" key="6">
    <source>
        <dbReference type="EMBL" id="EER15345.1"/>
    </source>
</evidence>
<keyword evidence="7" id="KW-1185">Reference proteome</keyword>
<dbReference type="PROSITE" id="PS50994">
    <property type="entry name" value="INTEGRASE"/>
    <property type="match status" value="1"/>
</dbReference>
<dbReference type="InterPro" id="IPR001584">
    <property type="entry name" value="Integrase_cat-core"/>
</dbReference>
<dbReference type="Pfam" id="PF00078">
    <property type="entry name" value="RVT_1"/>
    <property type="match status" value="1"/>
</dbReference>
<keyword evidence="1" id="KW-0479">Metal-binding</keyword>
<feature type="region of interest" description="Disordered" evidence="2">
    <location>
        <begin position="1321"/>
        <end position="1343"/>
    </location>
</feature>
<evidence type="ECO:0000259" key="5">
    <source>
        <dbReference type="PROSITE" id="PS50994"/>
    </source>
</evidence>
<dbReference type="EMBL" id="GG673606">
    <property type="protein sequence ID" value="EER15345.1"/>
    <property type="molecule type" value="Genomic_DNA"/>
</dbReference>
<organism evidence="7">
    <name type="scientific">Perkinsus marinus (strain ATCC 50983 / TXsc)</name>
    <dbReference type="NCBI Taxonomy" id="423536"/>
    <lineage>
        <taxon>Eukaryota</taxon>
        <taxon>Sar</taxon>
        <taxon>Alveolata</taxon>
        <taxon>Perkinsozoa</taxon>
        <taxon>Perkinsea</taxon>
        <taxon>Perkinsida</taxon>
        <taxon>Perkinsidae</taxon>
        <taxon>Perkinsus</taxon>
    </lineage>
</organism>
<dbReference type="InterPro" id="IPR036397">
    <property type="entry name" value="RNaseH_sf"/>
</dbReference>
<dbReference type="PANTHER" id="PTHR37984:SF5">
    <property type="entry name" value="PROTEIN NYNRIN-LIKE"/>
    <property type="match status" value="1"/>
</dbReference>
<dbReference type="GO" id="GO:0008270">
    <property type="term" value="F:zinc ion binding"/>
    <property type="evidence" value="ECO:0007669"/>
    <property type="project" value="UniProtKB-KW"/>
</dbReference>
<feature type="domain" description="Reverse transcriptase" evidence="4">
    <location>
        <begin position="797"/>
        <end position="992"/>
    </location>
</feature>
<dbReference type="InterPro" id="IPR001878">
    <property type="entry name" value="Znf_CCHC"/>
</dbReference>
<dbReference type="PROSITE" id="PS50878">
    <property type="entry name" value="RT_POL"/>
    <property type="match status" value="1"/>
</dbReference>
<dbReference type="InterPro" id="IPR000477">
    <property type="entry name" value="RT_dom"/>
</dbReference>
<evidence type="ECO:0000259" key="3">
    <source>
        <dbReference type="PROSITE" id="PS50158"/>
    </source>
</evidence>
<name>C5KJL1_PERM5</name>